<organism evidence="3 5">
    <name type="scientific">Streptomyces venezuelae</name>
    <dbReference type="NCBI Taxonomy" id="54571"/>
    <lineage>
        <taxon>Bacteria</taxon>
        <taxon>Bacillati</taxon>
        <taxon>Actinomycetota</taxon>
        <taxon>Actinomycetes</taxon>
        <taxon>Kitasatosporales</taxon>
        <taxon>Streptomycetaceae</taxon>
        <taxon>Streptomyces</taxon>
    </lineage>
</organism>
<dbReference type="EMBL" id="CP029192">
    <property type="protein sequence ID" value="QES38097.1"/>
    <property type="molecule type" value="Genomic_DNA"/>
</dbReference>
<dbReference type="EMBL" id="CP029192">
    <property type="protein sequence ID" value="QES38623.1"/>
    <property type="molecule type" value="Genomic_DNA"/>
</dbReference>
<feature type="region of interest" description="Disordered" evidence="1">
    <location>
        <begin position="1"/>
        <end position="58"/>
    </location>
</feature>
<evidence type="ECO:0008006" key="6">
    <source>
        <dbReference type="Google" id="ProtNLM"/>
    </source>
</evidence>
<protein>
    <recommendedName>
        <fullName evidence="6">Gram-positive cocci surface proteins LPxTG domain-containing protein</fullName>
    </recommendedName>
</protein>
<keyword evidence="2" id="KW-0812">Transmembrane</keyword>
<dbReference type="AlphaFoldDB" id="A0A5P2C6T9"/>
<reference evidence="3 5" key="1">
    <citation type="submission" date="2018-05" db="EMBL/GenBank/DDBJ databases">
        <title>Streptomyces venezuelae.</title>
        <authorList>
            <person name="Kim W."/>
            <person name="Lee N."/>
            <person name="Cho B.-K."/>
        </authorList>
    </citation>
    <scope>NUCLEOTIDE SEQUENCE [LARGE SCALE GENOMIC DNA]</scope>
    <source>
        <strain evidence="3 5">ATCC 14584</strain>
    </source>
</reference>
<name>A0A5P2C6T9_STRVZ</name>
<feature type="region of interest" description="Disordered" evidence="1">
    <location>
        <begin position="203"/>
        <end position="257"/>
    </location>
</feature>
<dbReference type="RefSeq" id="WP_150220293.1">
    <property type="nucleotide sequence ID" value="NZ_CP029192.1"/>
</dbReference>
<evidence type="ECO:0000256" key="2">
    <source>
        <dbReference type="SAM" id="Phobius"/>
    </source>
</evidence>
<dbReference type="Proteomes" id="UP000322927">
    <property type="component" value="Chromosome"/>
</dbReference>
<evidence type="ECO:0000313" key="5">
    <source>
        <dbReference type="Proteomes" id="UP000322927"/>
    </source>
</evidence>
<keyword evidence="2" id="KW-0472">Membrane</keyword>
<gene>
    <name evidence="3" type="ORF">DEJ48_35965</name>
    <name evidence="4" type="ORF">DEJ48_39170</name>
</gene>
<keyword evidence="2" id="KW-1133">Transmembrane helix</keyword>
<feature type="compositionally biased region" description="Low complexity" evidence="1">
    <location>
        <begin position="10"/>
        <end position="25"/>
    </location>
</feature>
<evidence type="ECO:0000313" key="4">
    <source>
        <dbReference type="EMBL" id="QES38623.1"/>
    </source>
</evidence>
<accession>A0A5P2C6T9</accession>
<evidence type="ECO:0000256" key="1">
    <source>
        <dbReference type="SAM" id="MobiDB-lite"/>
    </source>
</evidence>
<evidence type="ECO:0000313" key="3">
    <source>
        <dbReference type="EMBL" id="QES38097.1"/>
    </source>
</evidence>
<dbReference type="OrthoDB" id="4333582at2"/>
<proteinExistence type="predicted"/>
<sequence>MDTAAGEETGSGTRPSSPTTTPNGTIEPTGTAESVTSAQPAAGPARESEEGPAGAAELDESALSTTLHGLPSKVVPGSGWKNFTFRAINSSAKAIKTVDVYALLAAFGHNNRDRWHLLTLQWYDEDACVWKTVDPNIGHLTTLAGLAPGEHTDIKLRMKVGVGTPVGVGYASALGGYLDEDDTLIMSDAMPYDFDIVVEKSEPPATGELGSKPQDPGNKPASQGDLPQVSATDTGGTVGRADSGATLTETGSDADSGATLAATGSTAGSGWMLGAGGASITLGAALAAAAHSRRRHTA</sequence>
<feature type="compositionally biased region" description="Polar residues" evidence="1">
    <location>
        <begin position="26"/>
        <end position="39"/>
    </location>
</feature>
<feature type="transmembrane region" description="Helical" evidence="2">
    <location>
        <begin position="270"/>
        <end position="290"/>
    </location>
</feature>